<keyword evidence="2" id="KW-1185">Reference proteome</keyword>
<gene>
    <name evidence="1" type="ORF">ACFQDP_11775</name>
</gene>
<proteinExistence type="predicted"/>
<accession>A0ABW1WT58</accession>
<protein>
    <submittedName>
        <fullName evidence="1">Uncharacterized protein</fullName>
    </submittedName>
</protein>
<comment type="caution">
    <text evidence="1">The sequence shown here is derived from an EMBL/GenBank/DDBJ whole genome shotgun (WGS) entry which is preliminary data.</text>
</comment>
<organism evidence="1 2">
    <name type="scientific">Methylorubrum zatmanii</name>
    <dbReference type="NCBI Taxonomy" id="29429"/>
    <lineage>
        <taxon>Bacteria</taxon>
        <taxon>Pseudomonadati</taxon>
        <taxon>Pseudomonadota</taxon>
        <taxon>Alphaproteobacteria</taxon>
        <taxon>Hyphomicrobiales</taxon>
        <taxon>Methylobacteriaceae</taxon>
        <taxon>Methylorubrum</taxon>
    </lineage>
</organism>
<dbReference type="RefSeq" id="WP_192285530.1">
    <property type="nucleotide sequence ID" value="NZ_JBHSTT010000040.1"/>
</dbReference>
<reference evidence="2" key="1">
    <citation type="journal article" date="2019" name="Int. J. Syst. Evol. Microbiol.">
        <title>The Global Catalogue of Microorganisms (GCM) 10K type strain sequencing project: providing services to taxonomists for standard genome sequencing and annotation.</title>
        <authorList>
            <consortium name="The Broad Institute Genomics Platform"/>
            <consortium name="The Broad Institute Genome Sequencing Center for Infectious Disease"/>
            <person name="Wu L."/>
            <person name="Ma J."/>
        </authorList>
    </citation>
    <scope>NUCLEOTIDE SEQUENCE [LARGE SCALE GENOMIC DNA]</scope>
    <source>
        <strain evidence="2">CCUG 36916</strain>
    </source>
</reference>
<sequence length="152" mass="16742">MSQTLPSNPVRRLVIQEQDRAALYGRDYEPGVDELRAILRKTLRGPAAIVRCALQAGCTPEYLLAVIDGREDPEGGVLDVLGMEWVPGRGVYADPLYDVEARALQQARWAEEVQAKMSGPLQPCPRIERHSGPPIEDIFAIGRDGPGAKLRK</sequence>
<name>A0ABW1WT58_9HYPH</name>
<dbReference type="Proteomes" id="UP001596237">
    <property type="component" value="Unassembled WGS sequence"/>
</dbReference>
<evidence type="ECO:0000313" key="2">
    <source>
        <dbReference type="Proteomes" id="UP001596237"/>
    </source>
</evidence>
<evidence type="ECO:0000313" key="1">
    <source>
        <dbReference type="EMBL" id="MFC6390004.1"/>
    </source>
</evidence>
<dbReference type="EMBL" id="JBHSTT010000040">
    <property type="protein sequence ID" value="MFC6390004.1"/>
    <property type="molecule type" value="Genomic_DNA"/>
</dbReference>